<evidence type="ECO:0000313" key="1">
    <source>
        <dbReference type="EMBL" id="ALI37178.1"/>
    </source>
</evidence>
<keyword evidence="2" id="KW-1185">Reference proteome</keyword>
<reference evidence="2" key="1">
    <citation type="submission" date="2015-10" db="EMBL/GenBank/DDBJ databases">
        <title>Niche specialization of a soil ammonia-oxidizing archaeon, Candidatus Nitrosocosmicus oleophilus.</title>
        <authorList>
            <person name="Jung M.-Y."/>
            <person name="Rhee S.-K."/>
        </authorList>
    </citation>
    <scope>NUCLEOTIDE SEQUENCE [LARGE SCALE GENOMIC DNA]</scope>
    <source>
        <strain evidence="2">MY3</strain>
    </source>
</reference>
<dbReference type="Proteomes" id="UP000058925">
    <property type="component" value="Chromosome"/>
</dbReference>
<proteinExistence type="predicted"/>
<organism evidence="1 2">
    <name type="scientific">Candidatus Nitrosocosmicus oleophilus</name>
    <dbReference type="NCBI Taxonomy" id="1353260"/>
    <lineage>
        <taxon>Archaea</taxon>
        <taxon>Nitrososphaerota</taxon>
        <taxon>Nitrososphaeria</taxon>
        <taxon>Nitrososphaerales</taxon>
        <taxon>Nitrososphaeraceae</taxon>
        <taxon>Candidatus Nitrosocosmicus</taxon>
    </lineage>
</organism>
<protein>
    <submittedName>
        <fullName evidence="1">Uncharacterized protein</fullName>
    </submittedName>
</protein>
<sequence>MISFLLGMIRTKGHSYHICTGESKTQISQNSQDARLLIVYIHNVLSIAFSRLISLLII</sequence>
<dbReference type="KEGG" id="taa:NMY3_02991"/>
<name>A0A654M0C4_9ARCH</name>
<dbReference type="AlphaFoldDB" id="A0A654M0C4"/>
<accession>A0A654M0C4</accession>
<evidence type="ECO:0000313" key="2">
    <source>
        <dbReference type="Proteomes" id="UP000058925"/>
    </source>
</evidence>
<dbReference type="EMBL" id="CP012850">
    <property type="protein sequence ID" value="ALI37178.1"/>
    <property type="molecule type" value="Genomic_DNA"/>
</dbReference>
<gene>
    <name evidence="1" type="ORF">NMY3_02991</name>
</gene>